<feature type="compositionally biased region" description="Pro residues" evidence="1">
    <location>
        <begin position="173"/>
        <end position="184"/>
    </location>
</feature>
<dbReference type="GO" id="GO:0005576">
    <property type="term" value="C:extracellular region"/>
    <property type="evidence" value="ECO:0007669"/>
    <property type="project" value="TreeGrafter"/>
</dbReference>
<dbReference type="Proteomes" id="UP000298213">
    <property type="component" value="Unassembled WGS sequence"/>
</dbReference>
<sequence length="303" mass="32796">MSRFVRSALSIALASSLVLLGACDWMRPKKAPGEKSEKQLAAEEQEALRKTCASEATYDRLKALVFDQAARIRNRDARLLDPIAAGSVVRMEDPVVKSRDETLGVTVCTGRFILELPPGTENAFDGMRRVSADVEYSAQAAADGSGLVYQMDGAEPVVYRLAIFDLARPSPVELPQPSAPPAAPPEVASVPAKGPAPAVPPAPETRRPEEPAQPASGPSFNCRYGRSNSERMVCGSPALAAKDRQMASIYYAAMARVDPAARAHLRRSRDWFLQRRERCGSEECVAAAYNARIAEIRSIAEGR</sequence>
<dbReference type="InterPro" id="IPR052755">
    <property type="entry name" value="Lysozyme_Inhibitor_LprI"/>
</dbReference>
<accession>A0A4Y8ZTB9</accession>
<dbReference type="PROSITE" id="PS51257">
    <property type="entry name" value="PROKAR_LIPOPROTEIN"/>
    <property type="match status" value="1"/>
</dbReference>
<reference evidence="3 4" key="1">
    <citation type="submission" date="2019-03" db="EMBL/GenBank/DDBJ databases">
        <title>Genome sequence of Sphingomonas sp. 17J27-24.</title>
        <authorList>
            <person name="Kim M."/>
            <person name="Maeng S."/>
            <person name="Sathiyaraj S."/>
        </authorList>
    </citation>
    <scope>NUCLEOTIDE SEQUENCE [LARGE SCALE GENOMIC DNA]</scope>
    <source>
        <strain evidence="3 4">17J27-24</strain>
    </source>
</reference>
<dbReference type="RefSeq" id="WP_225421162.1">
    <property type="nucleotide sequence ID" value="NZ_SPDV01000008.1"/>
</dbReference>
<evidence type="ECO:0000313" key="4">
    <source>
        <dbReference type="Proteomes" id="UP000298213"/>
    </source>
</evidence>
<keyword evidence="2" id="KW-0732">Signal</keyword>
<feature type="signal peptide" evidence="2">
    <location>
        <begin position="1"/>
        <end position="21"/>
    </location>
</feature>
<dbReference type="EMBL" id="SPDV01000008">
    <property type="protein sequence ID" value="TFI59263.1"/>
    <property type="molecule type" value="Genomic_DNA"/>
</dbReference>
<evidence type="ECO:0008006" key="5">
    <source>
        <dbReference type="Google" id="ProtNLM"/>
    </source>
</evidence>
<dbReference type="PANTHER" id="PTHR37549">
    <property type="entry name" value="LIPOPROTEIN LPRI"/>
    <property type="match status" value="1"/>
</dbReference>
<gene>
    <name evidence="3" type="ORF">E2493_05320</name>
</gene>
<evidence type="ECO:0000256" key="1">
    <source>
        <dbReference type="SAM" id="MobiDB-lite"/>
    </source>
</evidence>
<feature type="chain" id="PRO_5021290881" description="DUF1311 domain-containing protein" evidence="2">
    <location>
        <begin position="22"/>
        <end position="303"/>
    </location>
</feature>
<evidence type="ECO:0000256" key="2">
    <source>
        <dbReference type="SAM" id="SignalP"/>
    </source>
</evidence>
<proteinExistence type="predicted"/>
<comment type="caution">
    <text evidence="3">The sequence shown here is derived from an EMBL/GenBank/DDBJ whole genome shotgun (WGS) entry which is preliminary data.</text>
</comment>
<feature type="compositionally biased region" description="Low complexity" evidence="1">
    <location>
        <begin position="185"/>
        <end position="196"/>
    </location>
</feature>
<keyword evidence="4" id="KW-1185">Reference proteome</keyword>
<dbReference type="PANTHER" id="PTHR37549:SF1">
    <property type="entry name" value="LIPOPROTEIN LPRI"/>
    <property type="match status" value="1"/>
</dbReference>
<name>A0A4Y8ZTB9_9SPHN</name>
<feature type="region of interest" description="Disordered" evidence="1">
    <location>
        <begin position="173"/>
        <end position="222"/>
    </location>
</feature>
<evidence type="ECO:0000313" key="3">
    <source>
        <dbReference type="EMBL" id="TFI59263.1"/>
    </source>
</evidence>
<organism evidence="3 4">
    <name type="scientific">Sphingomonas parva</name>
    <dbReference type="NCBI Taxonomy" id="2555898"/>
    <lineage>
        <taxon>Bacteria</taxon>
        <taxon>Pseudomonadati</taxon>
        <taxon>Pseudomonadota</taxon>
        <taxon>Alphaproteobacteria</taxon>
        <taxon>Sphingomonadales</taxon>
        <taxon>Sphingomonadaceae</taxon>
        <taxon>Sphingomonas</taxon>
    </lineage>
</organism>
<dbReference type="AlphaFoldDB" id="A0A4Y8ZTB9"/>
<protein>
    <recommendedName>
        <fullName evidence="5">DUF1311 domain-containing protein</fullName>
    </recommendedName>
</protein>